<keyword evidence="3" id="KW-1185">Reference proteome</keyword>
<gene>
    <name evidence="2" type="ORF">J3495_13760</name>
</gene>
<dbReference type="RefSeq" id="WP_210667180.1">
    <property type="nucleotide sequence ID" value="NZ_JAGFBV010000023.1"/>
</dbReference>
<feature type="compositionally biased region" description="Basic and acidic residues" evidence="1">
    <location>
        <begin position="111"/>
        <end position="127"/>
    </location>
</feature>
<dbReference type="EMBL" id="JAGFBV010000023">
    <property type="protein sequence ID" value="MBP4139144.1"/>
    <property type="molecule type" value="Genomic_DNA"/>
</dbReference>
<dbReference type="InterPro" id="IPR022385">
    <property type="entry name" value="Rhs_assc_core"/>
</dbReference>
<dbReference type="PANTHER" id="PTHR32305:SF15">
    <property type="entry name" value="PROTEIN RHSA-RELATED"/>
    <property type="match status" value="1"/>
</dbReference>
<name>A0A940X8U1_9FLAO</name>
<dbReference type="AlphaFoldDB" id="A0A940X8U1"/>
<accession>A0A940X8U1</accession>
<dbReference type="Proteomes" id="UP000675047">
    <property type="component" value="Unassembled WGS sequence"/>
</dbReference>
<reference evidence="2 3" key="1">
    <citation type="submission" date="2021-03" db="EMBL/GenBank/DDBJ databases">
        <title>Flavobacterium Flabelliformis Sp. Nov. And Flavobacterium Geliluteum Sp. Nov., Two Novel Multidrug Resistant Psychrophilic Species Isolated From Antarctica.</title>
        <authorList>
            <person name="Kralova S."/>
            <person name="Busse H.J."/>
            <person name="Bezdicek M."/>
            <person name="Nykrynova M."/>
            <person name="Kroupova E."/>
            <person name="Krsek D."/>
            <person name="Sedlacek I."/>
        </authorList>
    </citation>
    <scope>NUCLEOTIDE SEQUENCE [LARGE SCALE GENOMIC DNA]</scope>
    <source>
        <strain evidence="2 3">P7388</strain>
    </source>
</reference>
<feature type="compositionally biased region" description="Polar residues" evidence="1">
    <location>
        <begin position="136"/>
        <end position="147"/>
    </location>
</feature>
<dbReference type="PANTHER" id="PTHR32305">
    <property type="match status" value="1"/>
</dbReference>
<protein>
    <submittedName>
        <fullName evidence="2">RHS repeat-associated core domain-containing protein</fullName>
    </submittedName>
</protein>
<dbReference type="InterPro" id="IPR050708">
    <property type="entry name" value="T6SS_VgrG/RHS"/>
</dbReference>
<dbReference type="Gene3D" id="2.180.10.10">
    <property type="entry name" value="RHS repeat-associated core"/>
    <property type="match status" value="1"/>
</dbReference>
<feature type="region of interest" description="Disordered" evidence="1">
    <location>
        <begin position="86"/>
        <end position="151"/>
    </location>
</feature>
<evidence type="ECO:0000256" key="1">
    <source>
        <dbReference type="SAM" id="MobiDB-lite"/>
    </source>
</evidence>
<evidence type="ECO:0000313" key="3">
    <source>
        <dbReference type="Proteomes" id="UP000675047"/>
    </source>
</evidence>
<feature type="compositionally biased region" description="Polar residues" evidence="1">
    <location>
        <begin position="86"/>
        <end position="102"/>
    </location>
</feature>
<proteinExistence type="predicted"/>
<comment type="caution">
    <text evidence="2">The sequence shown here is derived from an EMBL/GenBank/DDBJ whole genome shotgun (WGS) entry which is preliminary data.</text>
</comment>
<evidence type="ECO:0000313" key="2">
    <source>
        <dbReference type="EMBL" id="MBP4139144.1"/>
    </source>
</evidence>
<dbReference type="NCBIfam" id="TIGR03696">
    <property type="entry name" value="Rhs_assc_core"/>
    <property type="match status" value="1"/>
</dbReference>
<organism evidence="2 3">
    <name type="scientific">Flavobacterium geliluteum</name>
    <dbReference type="NCBI Taxonomy" id="2816120"/>
    <lineage>
        <taxon>Bacteria</taxon>
        <taxon>Pseudomonadati</taxon>
        <taxon>Bacteroidota</taxon>
        <taxon>Flavobacteriia</taxon>
        <taxon>Flavobacteriales</taxon>
        <taxon>Flavobacteriaceae</taxon>
        <taxon>Flavobacterium</taxon>
    </lineage>
</organism>
<sequence length="289" mass="32250">MVANPYKYKYNGKELQDELGLGLYDYDARNYDPAIGRFMNIDPLAEKGRRWSPYCYAMDNPMYFLDPDGMLSQSFMDKLMNSESGTKWTNNNDGTFSNNSGKQIDDNGNDIDGRGGADANRDGKKSEGNGAESETDSFGTNKSTKSASIEDYPDPKSFKFKTKKGWQESAVMGMYFNVALVKIGPNGVKINYDFILTFNQAILFTVPANLSVGNTDITNEVASQATANIVNRVMSKTANLFAGTEASPMQIEQYFRTELKREYQMSIPGARVNFNSQNHSVTPTVFKHE</sequence>